<name>A0A811BQW0_9VIRU</name>
<evidence type="ECO:0000313" key="2">
    <source>
        <dbReference type="Proteomes" id="UP001253637"/>
    </source>
</evidence>
<accession>A0A811BQW0</accession>
<dbReference type="EMBL" id="LC625835">
    <property type="protein sequence ID" value="BCU03720.1"/>
    <property type="molecule type" value="Genomic_DNA"/>
</dbReference>
<organism evidence="1 2">
    <name type="scientific">Pandoravirus japonicus</name>
    <dbReference type="NCBI Taxonomy" id="2823154"/>
    <lineage>
        <taxon>Viruses</taxon>
        <taxon>Pandoravirus</taxon>
    </lineage>
</organism>
<proteinExistence type="predicted"/>
<evidence type="ECO:0000313" key="1">
    <source>
        <dbReference type="EMBL" id="BCU03720.1"/>
    </source>
</evidence>
<protein>
    <submittedName>
        <fullName evidence="1">Uncharacterized protein</fullName>
    </submittedName>
</protein>
<dbReference type="Proteomes" id="UP001253637">
    <property type="component" value="Segment"/>
</dbReference>
<reference evidence="1" key="1">
    <citation type="submission" date="2021-04" db="EMBL/GenBank/DDBJ databases">
        <title>Draft Genome Sequence of Pandoravirus japonicus, Isolated from the Sabaishi River of Niigata, Japan.</title>
        <authorList>
            <person name="Hosokawa N."/>
            <person name="Takahashi H."/>
            <person name="Aoki K."/>
            <person name="Takemura M."/>
        </authorList>
    </citation>
    <scope>NUCLEOTIDE SEQUENCE</scope>
</reference>
<sequence length="142" mass="16014">MPARRLWPFVCFLFGVPPRGCFSSVAVSPSTVVRPSHRGAPLFFFACPLLFSNQSFAYFVSLLPDFLRVFAPERGKGRMRHVRAHATEERPIANGPFPFFFVFLSCDGGAPFFFLSRSFAGLCRGFFYFLSFFGKKGGYGHK</sequence>